<keyword evidence="1" id="KW-1133">Transmembrane helix</keyword>
<dbReference type="PANTHER" id="PTHR22916">
    <property type="entry name" value="GLYCOSYLTRANSFERASE"/>
    <property type="match status" value="1"/>
</dbReference>
<dbReference type="InterPro" id="IPR029044">
    <property type="entry name" value="Nucleotide-diphossugar_trans"/>
</dbReference>
<keyword evidence="1" id="KW-0472">Membrane</keyword>
<dbReference type="EMBL" id="UINC01036774">
    <property type="protein sequence ID" value="SVB31253.1"/>
    <property type="molecule type" value="Genomic_DNA"/>
</dbReference>
<organism evidence="3">
    <name type="scientific">marine metagenome</name>
    <dbReference type="NCBI Taxonomy" id="408172"/>
    <lineage>
        <taxon>unclassified sequences</taxon>
        <taxon>metagenomes</taxon>
        <taxon>ecological metagenomes</taxon>
    </lineage>
</organism>
<dbReference type="SUPFAM" id="SSF53448">
    <property type="entry name" value="Nucleotide-diphospho-sugar transferases"/>
    <property type="match status" value="1"/>
</dbReference>
<keyword evidence="1" id="KW-0812">Transmembrane</keyword>
<accession>A0A382D0Y9</accession>
<dbReference type="PANTHER" id="PTHR22916:SF3">
    <property type="entry name" value="UDP-GLCNAC:BETAGAL BETA-1,3-N-ACETYLGLUCOSAMINYLTRANSFERASE-LIKE PROTEIN 1"/>
    <property type="match status" value="1"/>
</dbReference>
<evidence type="ECO:0000256" key="1">
    <source>
        <dbReference type="SAM" id="Phobius"/>
    </source>
</evidence>
<dbReference type="GO" id="GO:0016758">
    <property type="term" value="F:hexosyltransferase activity"/>
    <property type="evidence" value="ECO:0007669"/>
    <property type="project" value="UniProtKB-ARBA"/>
</dbReference>
<proteinExistence type="predicted"/>
<feature type="non-terminal residue" evidence="3">
    <location>
        <position position="190"/>
    </location>
</feature>
<dbReference type="AlphaFoldDB" id="A0A382D0Y9"/>
<feature type="transmembrane region" description="Helical" evidence="1">
    <location>
        <begin position="167"/>
        <end position="189"/>
    </location>
</feature>
<evidence type="ECO:0000313" key="3">
    <source>
        <dbReference type="EMBL" id="SVB31253.1"/>
    </source>
</evidence>
<dbReference type="InterPro" id="IPR001173">
    <property type="entry name" value="Glyco_trans_2-like"/>
</dbReference>
<dbReference type="Pfam" id="PF00535">
    <property type="entry name" value="Glycos_transf_2"/>
    <property type="match status" value="1"/>
</dbReference>
<feature type="domain" description="Glycosyltransferase 2-like" evidence="2">
    <location>
        <begin position="42"/>
        <end position="159"/>
    </location>
</feature>
<reference evidence="3" key="1">
    <citation type="submission" date="2018-05" db="EMBL/GenBank/DDBJ databases">
        <authorList>
            <person name="Lanie J.A."/>
            <person name="Ng W.-L."/>
            <person name="Kazmierczak K.M."/>
            <person name="Andrzejewski T.M."/>
            <person name="Davidsen T.M."/>
            <person name="Wayne K.J."/>
            <person name="Tettelin H."/>
            <person name="Glass J.I."/>
            <person name="Rusch D."/>
            <person name="Podicherti R."/>
            <person name="Tsui H.-C.T."/>
            <person name="Winkler M.E."/>
        </authorList>
    </citation>
    <scope>NUCLEOTIDE SEQUENCE</scope>
</reference>
<sequence length="190" mass="20973">MIELIIAIGVLSAVMYLLILLYLAIGIFRTKTELTDKKPFVSIIVSAHNESQNIAICLDSILHQDYPEHKLELIIVNDRSEDDTGMILERYKENYSHIHIININECQEGISPKKNALTQGIGVAKGEIIAMTDADCVPPEQWVKKMVSCFTGEVGIVVGIASLKPNYWWLSPLICIDALMAGLAAYGSIG</sequence>
<evidence type="ECO:0000259" key="2">
    <source>
        <dbReference type="Pfam" id="PF00535"/>
    </source>
</evidence>
<dbReference type="Gene3D" id="3.90.550.10">
    <property type="entry name" value="Spore Coat Polysaccharide Biosynthesis Protein SpsA, Chain A"/>
    <property type="match status" value="1"/>
</dbReference>
<gene>
    <name evidence="3" type="ORF">METZ01_LOCUS184107</name>
</gene>
<feature type="transmembrane region" description="Helical" evidence="1">
    <location>
        <begin position="6"/>
        <end position="28"/>
    </location>
</feature>
<name>A0A382D0Y9_9ZZZZ</name>
<protein>
    <recommendedName>
        <fullName evidence="2">Glycosyltransferase 2-like domain-containing protein</fullName>
    </recommendedName>
</protein>